<dbReference type="PANTHER" id="PTHR44103:SF1">
    <property type="entry name" value="PROPROTEIN CONVERTASE P"/>
    <property type="match status" value="1"/>
</dbReference>
<dbReference type="Gene3D" id="2.130.10.130">
    <property type="entry name" value="Integrin alpha, N-terminal"/>
    <property type="match status" value="2"/>
</dbReference>
<dbReference type="EMBL" id="DSVQ01000016">
    <property type="protein sequence ID" value="HGT40325.1"/>
    <property type="molecule type" value="Genomic_DNA"/>
</dbReference>
<reference evidence="4" key="1">
    <citation type="journal article" date="2020" name="mSystems">
        <title>Genome- and Community-Level Interaction Insights into Carbon Utilization and Element Cycling Functions of Hydrothermarchaeota in Hydrothermal Sediment.</title>
        <authorList>
            <person name="Zhou Z."/>
            <person name="Liu Y."/>
            <person name="Xu W."/>
            <person name="Pan J."/>
            <person name="Luo Z.H."/>
            <person name="Li M."/>
        </authorList>
    </citation>
    <scope>NUCLEOTIDE SEQUENCE [LARGE SCALE GENOMIC DNA]</scope>
    <source>
        <strain evidence="4">SpSt-508</strain>
    </source>
</reference>
<protein>
    <submittedName>
        <fullName evidence="4">VCBS repeat-containing protein</fullName>
    </submittedName>
</protein>
<feature type="signal peptide" evidence="2">
    <location>
        <begin position="1"/>
        <end position="21"/>
    </location>
</feature>
<name>A0A7C4QR97_9PLAN</name>
<keyword evidence="1 2" id="KW-0732">Signal</keyword>
<dbReference type="Pfam" id="PF22301">
    <property type="entry name" value="AUDH_beta_propeller"/>
    <property type="match status" value="1"/>
</dbReference>
<dbReference type="InterPro" id="IPR028994">
    <property type="entry name" value="Integrin_alpha_N"/>
</dbReference>
<dbReference type="InterPro" id="IPR013517">
    <property type="entry name" value="FG-GAP"/>
</dbReference>
<evidence type="ECO:0000313" key="4">
    <source>
        <dbReference type="EMBL" id="HGT40325.1"/>
    </source>
</evidence>
<feature type="chain" id="PRO_5027684392" evidence="2">
    <location>
        <begin position="22"/>
        <end position="394"/>
    </location>
</feature>
<dbReference type="AlphaFoldDB" id="A0A7C4QR97"/>
<dbReference type="Pfam" id="PF13517">
    <property type="entry name" value="FG-GAP_3"/>
    <property type="match status" value="1"/>
</dbReference>
<organism evidence="4">
    <name type="scientific">Schlesneria paludicola</name>
    <dbReference type="NCBI Taxonomy" id="360056"/>
    <lineage>
        <taxon>Bacteria</taxon>
        <taxon>Pseudomonadati</taxon>
        <taxon>Planctomycetota</taxon>
        <taxon>Planctomycetia</taxon>
        <taxon>Planctomycetales</taxon>
        <taxon>Planctomycetaceae</taxon>
        <taxon>Schlesneria</taxon>
    </lineage>
</organism>
<evidence type="ECO:0000256" key="2">
    <source>
        <dbReference type="SAM" id="SignalP"/>
    </source>
</evidence>
<sequence>MSGLRCTVAAIWILSTVCRAAADFPAFEAVTIDPEIGKVCYAVSLADVNGDGRVDVVAVSENRVQWYENPTWAKHVILENQTALDNVCLAAADIDRDGQLDFALGAGWTKIGTIQWIARGADPAAKWNVHEIGVELSTHRMSFADVLGTGTPQLVVSPLLKSTADGVRLLAFEVPRRPRDEPWRAVVLDASLNRMHNHTHVDWNDDGLPETLVACEQGVFLIERLADGTFRKVLVGSGAAGDRPELRGAGEIKVGRGPDGARFLATIEPMHGTHAVVYLPSADGRLPWQRVELDGTLRQGHAVWTADLTGDGQDEVVIGHREAGPGPVVGPGLYVFQRAEPSGKSWTKHVIDDGGCAVEDACAADLDGDGRVDLIAGGRATHNVKLYFNRGTKR</sequence>
<evidence type="ECO:0000256" key="1">
    <source>
        <dbReference type="ARBA" id="ARBA00022729"/>
    </source>
</evidence>
<dbReference type="PANTHER" id="PTHR44103">
    <property type="entry name" value="PROPROTEIN CONVERTASE P"/>
    <property type="match status" value="1"/>
</dbReference>
<evidence type="ECO:0000259" key="3">
    <source>
        <dbReference type="Pfam" id="PF22301"/>
    </source>
</evidence>
<feature type="domain" description="Aldos-2-ulose dehydratase beta-propeller" evidence="3">
    <location>
        <begin position="112"/>
        <end position="279"/>
    </location>
</feature>
<dbReference type="SUPFAM" id="SSF69318">
    <property type="entry name" value="Integrin alpha N-terminal domain"/>
    <property type="match status" value="1"/>
</dbReference>
<accession>A0A7C4QR97</accession>
<dbReference type="InterPro" id="IPR054583">
    <property type="entry name" value="Beta-prop_AUDH"/>
</dbReference>
<comment type="caution">
    <text evidence="4">The sequence shown here is derived from an EMBL/GenBank/DDBJ whole genome shotgun (WGS) entry which is preliminary data.</text>
</comment>
<gene>
    <name evidence="4" type="ORF">ENS64_13855</name>
</gene>
<proteinExistence type="predicted"/>